<evidence type="ECO:0000256" key="6">
    <source>
        <dbReference type="ARBA" id="ARBA00022801"/>
    </source>
</evidence>
<accession>A0AAW1ICW0</accession>
<feature type="domain" description="DDE Tnp4" evidence="8">
    <location>
        <begin position="123"/>
        <end position="277"/>
    </location>
</feature>
<dbReference type="InterPro" id="IPR027806">
    <property type="entry name" value="HARBI1_dom"/>
</dbReference>
<dbReference type="InterPro" id="IPR045249">
    <property type="entry name" value="HARBI1-like"/>
</dbReference>
<sequence>MVGDEFKSHFRLTSTTFEGLLTKLHATKDTSGHVEQGGTPKMPLEKEMLITIWYLVNIESFRSVANRFGISKSTCWDVLCRTCKLVLAMNNKYKILSWPNRQRSVQIIEAFKRKGMPGVIGAIDGCHMRIIAPVKHHVSYINRKGYHSVLLQAVCDNRLLFTDVYAGQPGSLHDYAVFCKSDLFRRIETHDITFWDNSHIIGDLAYALHDYLLVGFKNTGYLTLQQKNFNVILNKSRVTIENSFALLKGRFRRLKFIETQKLDLISLLIVTSCILHNVCILYNDTLENVFNEFAVENDEYNERDVIPNQEAVGKRNNIVNSLPVVING</sequence>
<dbReference type="EMBL" id="JASPKY010000657">
    <property type="protein sequence ID" value="KAK9687179.1"/>
    <property type="molecule type" value="Genomic_DNA"/>
</dbReference>
<dbReference type="GO" id="GO:0004519">
    <property type="term" value="F:endonuclease activity"/>
    <property type="evidence" value="ECO:0007669"/>
    <property type="project" value="UniProtKB-KW"/>
</dbReference>
<keyword evidence="6" id="KW-0378">Hydrolase</keyword>
<proteinExistence type="inferred from homology"/>
<keyword evidence="4" id="KW-0540">Nuclease</keyword>
<dbReference type="PANTHER" id="PTHR22930">
    <property type="match status" value="1"/>
</dbReference>
<evidence type="ECO:0000259" key="8">
    <source>
        <dbReference type="Pfam" id="PF13359"/>
    </source>
</evidence>
<comment type="subcellular location">
    <subcellularLocation>
        <location evidence="2">Nucleus</location>
    </subcellularLocation>
</comment>
<comment type="similarity">
    <text evidence="3">Belongs to the HARBI1 family.</text>
</comment>
<evidence type="ECO:0000256" key="2">
    <source>
        <dbReference type="ARBA" id="ARBA00004123"/>
    </source>
</evidence>
<evidence type="ECO:0000256" key="1">
    <source>
        <dbReference type="ARBA" id="ARBA00001968"/>
    </source>
</evidence>
<dbReference type="GO" id="GO:0005634">
    <property type="term" value="C:nucleus"/>
    <property type="evidence" value="ECO:0007669"/>
    <property type="project" value="UniProtKB-SubCell"/>
</dbReference>
<name>A0AAW1ICW0_POPJA</name>
<dbReference type="Proteomes" id="UP001458880">
    <property type="component" value="Unassembled WGS sequence"/>
</dbReference>
<dbReference type="GO" id="GO:0016787">
    <property type="term" value="F:hydrolase activity"/>
    <property type="evidence" value="ECO:0007669"/>
    <property type="project" value="UniProtKB-KW"/>
</dbReference>
<keyword evidence="9" id="KW-0255">Endonuclease</keyword>
<keyword evidence="7" id="KW-0539">Nucleus</keyword>
<comment type="caution">
    <text evidence="9">The sequence shown here is derived from an EMBL/GenBank/DDBJ whole genome shotgun (WGS) entry which is preliminary data.</text>
</comment>
<dbReference type="AlphaFoldDB" id="A0AAW1ICW0"/>
<dbReference type="Pfam" id="PF13359">
    <property type="entry name" value="DDE_Tnp_4"/>
    <property type="match status" value="1"/>
</dbReference>
<evidence type="ECO:0000313" key="10">
    <source>
        <dbReference type="Proteomes" id="UP001458880"/>
    </source>
</evidence>
<comment type="cofactor">
    <cofactor evidence="1">
        <name>a divalent metal cation</name>
        <dbReference type="ChEBI" id="CHEBI:60240"/>
    </cofactor>
</comment>
<organism evidence="9 10">
    <name type="scientific">Popillia japonica</name>
    <name type="common">Japanese beetle</name>
    <dbReference type="NCBI Taxonomy" id="7064"/>
    <lineage>
        <taxon>Eukaryota</taxon>
        <taxon>Metazoa</taxon>
        <taxon>Ecdysozoa</taxon>
        <taxon>Arthropoda</taxon>
        <taxon>Hexapoda</taxon>
        <taxon>Insecta</taxon>
        <taxon>Pterygota</taxon>
        <taxon>Neoptera</taxon>
        <taxon>Endopterygota</taxon>
        <taxon>Coleoptera</taxon>
        <taxon>Polyphaga</taxon>
        <taxon>Scarabaeiformia</taxon>
        <taxon>Scarabaeidae</taxon>
        <taxon>Rutelinae</taxon>
        <taxon>Popillia</taxon>
    </lineage>
</organism>
<evidence type="ECO:0000256" key="7">
    <source>
        <dbReference type="ARBA" id="ARBA00023242"/>
    </source>
</evidence>
<evidence type="ECO:0000256" key="3">
    <source>
        <dbReference type="ARBA" id="ARBA00006958"/>
    </source>
</evidence>
<reference evidence="9 10" key="1">
    <citation type="journal article" date="2024" name="BMC Genomics">
        <title>De novo assembly and annotation of Popillia japonica's genome with initial clues to its potential as an invasive pest.</title>
        <authorList>
            <person name="Cucini C."/>
            <person name="Boschi S."/>
            <person name="Funari R."/>
            <person name="Cardaioli E."/>
            <person name="Iannotti N."/>
            <person name="Marturano G."/>
            <person name="Paoli F."/>
            <person name="Bruttini M."/>
            <person name="Carapelli A."/>
            <person name="Frati F."/>
            <person name="Nardi F."/>
        </authorList>
    </citation>
    <scope>NUCLEOTIDE SEQUENCE [LARGE SCALE GENOMIC DNA]</scope>
    <source>
        <strain evidence="9">DMR45628</strain>
    </source>
</reference>
<protein>
    <submittedName>
        <fullName evidence="9">DDE superfamily endonuclease</fullName>
    </submittedName>
</protein>
<evidence type="ECO:0000256" key="5">
    <source>
        <dbReference type="ARBA" id="ARBA00022723"/>
    </source>
</evidence>
<keyword evidence="5" id="KW-0479">Metal-binding</keyword>
<dbReference type="GO" id="GO:0046872">
    <property type="term" value="F:metal ion binding"/>
    <property type="evidence" value="ECO:0007669"/>
    <property type="project" value="UniProtKB-KW"/>
</dbReference>
<dbReference type="PANTHER" id="PTHR22930:SF85">
    <property type="entry name" value="GH03217P-RELATED"/>
    <property type="match status" value="1"/>
</dbReference>
<gene>
    <name evidence="9" type="ORF">QE152_g36646</name>
</gene>
<evidence type="ECO:0000256" key="4">
    <source>
        <dbReference type="ARBA" id="ARBA00022722"/>
    </source>
</evidence>
<keyword evidence="10" id="KW-1185">Reference proteome</keyword>
<evidence type="ECO:0000313" key="9">
    <source>
        <dbReference type="EMBL" id="KAK9687179.1"/>
    </source>
</evidence>